<sequence>MECTVEALRSLKMAAKDQIYAKIVGVVVHIRQESFAFLPFRLFL</sequence>
<gene>
    <name evidence="1" type="ORF">QG37_01771</name>
</gene>
<reference evidence="2" key="1">
    <citation type="journal article" date="2015" name="BMC Genomics">
        <title>Draft genome of a commonly misdiagnosed multidrug resistant pathogen Candida auris.</title>
        <authorList>
            <person name="Chatterjee S."/>
            <person name="Alampalli S.V."/>
            <person name="Nageshan R.K."/>
            <person name="Chettiar S.T."/>
            <person name="Joshi S."/>
            <person name="Tatu U.S."/>
        </authorList>
    </citation>
    <scope>NUCLEOTIDE SEQUENCE [LARGE SCALE GENOMIC DNA]</scope>
    <source>
        <strain evidence="2">6684</strain>
    </source>
</reference>
<dbReference type="VEuPathDB" id="FungiDB:QG37_01771"/>
<protein>
    <submittedName>
        <fullName evidence="1">Uncharacterized protein</fullName>
    </submittedName>
</protein>
<name>A0A0L0P3F0_CANAR</name>
<dbReference type="Proteomes" id="UP000037122">
    <property type="component" value="Unassembled WGS sequence"/>
</dbReference>
<evidence type="ECO:0000313" key="2">
    <source>
        <dbReference type="Proteomes" id="UP000037122"/>
    </source>
</evidence>
<accession>A0A0L0P3F0</accession>
<dbReference type="AlphaFoldDB" id="A0A0L0P3F0"/>
<comment type="caution">
    <text evidence="1">The sequence shown here is derived from an EMBL/GenBank/DDBJ whole genome shotgun (WGS) entry which is preliminary data.</text>
</comment>
<dbReference type="EMBL" id="LGST01000016">
    <property type="protein sequence ID" value="KNE00902.1"/>
    <property type="molecule type" value="Genomic_DNA"/>
</dbReference>
<organism evidence="1 2">
    <name type="scientific">Candidozyma auris</name>
    <name type="common">Yeast</name>
    <name type="synonym">Candida auris</name>
    <dbReference type="NCBI Taxonomy" id="498019"/>
    <lineage>
        <taxon>Eukaryota</taxon>
        <taxon>Fungi</taxon>
        <taxon>Dikarya</taxon>
        <taxon>Ascomycota</taxon>
        <taxon>Saccharomycotina</taxon>
        <taxon>Pichiomycetes</taxon>
        <taxon>Metschnikowiaceae</taxon>
        <taxon>Candidozyma</taxon>
    </lineage>
</organism>
<proteinExistence type="predicted"/>
<evidence type="ECO:0000313" key="1">
    <source>
        <dbReference type="EMBL" id="KNE00902.1"/>
    </source>
</evidence>